<dbReference type="GO" id="GO:0051017">
    <property type="term" value="P:actin filament bundle assembly"/>
    <property type="evidence" value="ECO:0007669"/>
    <property type="project" value="TreeGrafter"/>
</dbReference>
<feature type="domain" description="SH3" evidence="5">
    <location>
        <begin position="535"/>
        <end position="592"/>
    </location>
</feature>
<protein>
    <recommendedName>
        <fullName evidence="5">SH3 domain-containing protein</fullName>
    </recommendedName>
</protein>
<dbReference type="InterPro" id="IPR051702">
    <property type="entry name" value="SH3_domain_YSC84-like"/>
</dbReference>
<dbReference type="SMART" id="SM00326">
    <property type="entry name" value="SH3"/>
    <property type="match status" value="1"/>
</dbReference>
<dbReference type="Pfam" id="PF04366">
    <property type="entry name" value="Ysc84"/>
    <property type="match status" value="1"/>
</dbReference>
<dbReference type="GO" id="GO:0030479">
    <property type="term" value="C:actin cortical patch"/>
    <property type="evidence" value="ECO:0007669"/>
    <property type="project" value="TreeGrafter"/>
</dbReference>
<gene>
    <name evidence="6" type="ORF">CROQUDRAFT_714539</name>
</gene>
<sequence>MRIGNSLPTHLPQECRQAARIFNSFVNPSNGLDGLIPTHVLRSAHGFAIFTIVKAGFLMSVRAGTGLVIARLSSGNWSAPSAIGTGGMGFGGQAGAELTEFILVLNSKSAIRQFMSAGSITLGGNMSVALGPIGRNAEGSGSINTKGKLATMYSYSKTKGAFAGISVEGSAIFERQDCNVKSYGNTVTATKLLSGQIEPPDFAQELIQALILGAGGMTEYIDRSLNSFEEFDTLNTSNHHDDLNLTNTFDPIPNSGAYPFGSSTLPLSGGRGRLSRSTSSWKSEEKFNSSKRRLIPFNWRNKTGSDTTSQRSSKIYSWNQAPSSSAPQNLWEDENDPFHESDNLNINQNSIKSNDPSNSTSRHSFADLEPIIFGQIKQQITPIYERNGFDHSSTLPFQFDKLSLNSSPEINSFKSVNEKASTPLSGGIVDDLMSFDQIDASTHSHNDYIDYQTDSNHTTKRSITSNNDFQNNTNFGMETEQINNRTLSSSLNYNNDKLDRNLIDFDDQIKKEESIDYLVGTKMPSVFKTNTDSFNQLGKVIALYDFIGLEDGDLSFQKGQIINLIDKTDDQWWTGSIGLNKGLFPKNRVQNL</sequence>
<comment type="similarity">
    <text evidence="1">Belongs to the SH3YL1 family.</text>
</comment>
<dbReference type="GO" id="GO:0035091">
    <property type="term" value="F:phosphatidylinositol binding"/>
    <property type="evidence" value="ECO:0007669"/>
    <property type="project" value="TreeGrafter"/>
</dbReference>
<evidence type="ECO:0000256" key="1">
    <source>
        <dbReference type="ARBA" id="ARBA00007761"/>
    </source>
</evidence>
<dbReference type="PANTHER" id="PTHR15629:SF2">
    <property type="entry name" value="SH3 DOMAIN-CONTAINING YSC84-LIKE PROTEIN 1"/>
    <property type="match status" value="1"/>
</dbReference>
<feature type="region of interest" description="Disordered" evidence="4">
    <location>
        <begin position="298"/>
        <end position="363"/>
    </location>
</feature>
<evidence type="ECO:0000256" key="3">
    <source>
        <dbReference type="PROSITE-ProRule" id="PRU00192"/>
    </source>
</evidence>
<name>A0A9P6TDJ2_9BASI</name>
<dbReference type="Gene3D" id="2.30.30.40">
    <property type="entry name" value="SH3 Domains"/>
    <property type="match status" value="1"/>
</dbReference>
<keyword evidence="7" id="KW-1185">Reference proteome</keyword>
<comment type="caution">
    <text evidence="6">The sequence shown here is derived from an EMBL/GenBank/DDBJ whole genome shotgun (WGS) entry which is preliminary data.</text>
</comment>
<dbReference type="InterPro" id="IPR007461">
    <property type="entry name" value="Ysc84_actin-binding"/>
</dbReference>
<feature type="compositionally biased region" description="Polar residues" evidence="4">
    <location>
        <begin position="343"/>
        <end position="363"/>
    </location>
</feature>
<evidence type="ECO:0000256" key="4">
    <source>
        <dbReference type="SAM" id="MobiDB-lite"/>
    </source>
</evidence>
<dbReference type="Pfam" id="PF00018">
    <property type="entry name" value="SH3_1"/>
    <property type="match status" value="1"/>
</dbReference>
<feature type="compositionally biased region" description="Polar residues" evidence="4">
    <location>
        <begin position="300"/>
        <end position="328"/>
    </location>
</feature>
<dbReference type="PRINTS" id="PR00452">
    <property type="entry name" value="SH3DOMAIN"/>
</dbReference>
<dbReference type="Proteomes" id="UP000886653">
    <property type="component" value="Unassembled WGS sequence"/>
</dbReference>
<evidence type="ECO:0000313" key="7">
    <source>
        <dbReference type="Proteomes" id="UP000886653"/>
    </source>
</evidence>
<reference evidence="6" key="1">
    <citation type="submission" date="2013-11" db="EMBL/GenBank/DDBJ databases">
        <title>Genome sequence of the fusiform rust pathogen reveals effectors for host alternation and coevolution with pine.</title>
        <authorList>
            <consortium name="DOE Joint Genome Institute"/>
            <person name="Smith K."/>
            <person name="Pendleton A."/>
            <person name="Kubisiak T."/>
            <person name="Anderson C."/>
            <person name="Salamov A."/>
            <person name="Aerts A."/>
            <person name="Riley R."/>
            <person name="Clum A."/>
            <person name="Lindquist E."/>
            <person name="Ence D."/>
            <person name="Campbell M."/>
            <person name="Kronenberg Z."/>
            <person name="Feau N."/>
            <person name="Dhillon B."/>
            <person name="Hamelin R."/>
            <person name="Burleigh J."/>
            <person name="Smith J."/>
            <person name="Yandell M."/>
            <person name="Nelson C."/>
            <person name="Grigoriev I."/>
            <person name="Davis J."/>
        </authorList>
    </citation>
    <scope>NUCLEOTIDE SEQUENCE</scope>
    <source>
        <strain evidence="6">G11</strain>
    </source>
</reference>
<organism evidence="6 7">
    <name type="scientific">Cronartium quercuum f. sp. fusiforme G11</name>
    <dbReference type="NCBI Taxonomy" id="708437"/>
    <lineage>
        <taxon>Eukaryota</taxon>
        <taxon>Fungi</taxon>
        <taxon>Dikarya</taxon>
        <taxon>Basidiomycota</taxon>
        <taxon>Pucciniomycotina</taxon>
        <taxon>Pucciniomycetes</taxon>
        <taxon>Pucciniales</taxon>
        <taxon>Coleosporiaceae</taxon>
        <taxon>Cronartium</taxon>
    </lineage>
</organism>
<dbReference type="GO" id="GO:0051666">
    <property type="term" value="P:actin cortical patch localization"/>
    <property type="evidence" value="ECO:0007669"/>
    <property type="project" value="TreeGrafter"/>
</dbReference>
<accession>A0A9P6TDJ2</accession>
<dbReference type="EMBL" id="MU167237">
    <property type="protein sequence ID" value="KAG0148417.1"/>
    <property type="molecule type" value="Genomic_DNA"/>
</dbReference>
<dbReference type="AlphaFoldDB" id="A0A9P6TDJ2"/>
<dbReference type="OrthoDB" id="443981at2759"/>
<dbReference type="PROSITE" id="PS50002">
    <property type="entry name" value="SH3"/>
    <property type="match status" value="1"/>
</dbReference>
<evidence type="ECO:0000259" key="5">
    <source>
        <dbReference type="PROSITE" id="PS50002"/>
    </source>
</evidence>
<dbReference type="InterPro" id="IPR001452">
    <property type="entry name" value="SH3_domain"/>
</dbReference>
<feature type="region of interest" description="Disordered" evidence="4">
    <location>
        <begin position="260"/>
        <end position="282"/>
    </location>
</feature>
<evidence type="ECO:0000313" key="6">
    <source>
        <dbReference type="EMBL" id="KAG0148417.1"/>
    </source>
</evidence>
<proteinExistence type="inferred from homology"/>
<dbReference type="InterPro" id="IPR033643">
    <property type="entry name" value="SYLF_SH3YL1-like"/>
</dbReference>
<evidence type="ECO:0000256" key="2">
    <source>
        <dbReference type="ARBA" id="ARBA00022443"/>
    </source>
</evidence>
<dbReference type="PANTHER" id="PTHR15629">
    <property type="entry name" value="SH3YL1 PROTEIN"/>
    <property type="match status" value="1"/>
</dbReference>
<keyword evidence="2 3" id="KW-0728">SH3 domain</keyword>
<dbReference type="SUPFAM" id="SSF50044">
    <property type="entry name" value="SH3-domain"/>
    <property type="match status" value="1"/>
</dbReference>
<dbReference type="InterPro" id="IPR036028">
    <property type="entry name" value="SH3-like_dom_sf"/>
</dbReference>
<dbReference type="CDD" id="cd11525">
    <property type="entry name" value="SYLF_SH3YL1_like"/>
    <property type="match status" value="1"/>
</dbReference>
<dbReference type="GO" id="GO:0051015">
    <property type="term" value="F:actin filament binding"/>
    <property type="evidence" value="ECO:0007669"/>
    <property type="project" value="TreeGrafter"/>
</dbReference>